<comment type="catalytic activity">
    <reaction evidence="31">
        <text>L-threonyl-[protein] + ATP = O-phospho-L-threonyl-[protein] + ADP + H(+)</text>
        <dbReference type="Rhea" id="RHEA:46608"/>
        <dbReference type="Rhea" id="RHEA-COMP:11060"/>
        <dbReference type="Rhea" id="RHEA-COMP:11605"/>
        <dbReference type="ChEBI" id="CHEBI:15378"/>
        <dbReference type="ChEBI" id="CHEBI:30013"/>
        <dbReference type="ChEBI" id="CHEBI:30616"/>
        <dbReference type="ChEBI" id="CHEBI:61977"/>
        <dbReference type="ChEBI" id="CHEBI:456216"/>
        <dbReference type="EC" id="2.7.11.1"/>
    </reaction>
</comment>
<evidence type="ECO:0000256" key="9">
    <source>
        <dbReference type="ARBA" id="ARBA00022898"/>
    </source>
</evidence>
<feature type="active site" description="Proton donor; for dehydratase activity" evidence="54">
    <location>
        <position position="2677"/>
    </location>
</feature>
<dbReference type="InterPro" id="IPR057326">
    <property type="entry name" value="KR_dom"/>
</dbReference>
<evidence type="ECO:0000256" key="4">
    <source>
        <dbReference type="ARBA" id="ARBA00022679"/>
    </source>
</evidence>
<feature type="region of interest" description="Disordered" evidence="56">
    <location>
        <begin position="468"/>
        <end position="505"/>
    </location>
</feature>
<dbReference type="Gene3D" id="2.30.29.30">
    <property type="entry name" value="Pleckstrin-homology domain (PH domain)/Phosphotyrosine-binding domain (PTB)"/>
    <property type="match status" value="1"/>
</dbReference>
<evidence type="ECO:0000259" key="57">
    <source>
        <dbReference type="PROSITE" id="PS50003"/>
    </source>
</evidence>
<evidence type="ECO:0000256" key="8">
    <source>
        <dbReference type="ARBA" id="ARBA00022857"/>
    </source>
</evidence>
<dbReference type="InterPro" id="IPR013149">
    <property type="entry name" value="ADH-like_C"/>
</dbReference>
<comment type="catalytic activity">
    <reaction evidence="43">
        <text>hexadecanoyl-[ACP] + H2O = hexadecanoate + holo-[ACP] + H(+)</text>
        <dbReference type="Rhea" id="RHEA:41932"/>
        <dbReference type="Rhea" id="RHEA-COMP:9652"/>
        <dbReference type="Rhea" id="RHEA-COMP:9685"/>
        <dbReference type="ChEBI" id="CHEBI:7896"/>
        <dbReference type="ChEBI" id="CHEBI:15377"/>
        <dbReference type="ChEBI" id="CHEBI:15378"/>
        <dbReference type="ChEBI" id="CHEBI:64479"/>
        <dbReference type="ChEBI" id="CHEBI:78483"/>
        <dbReference type="EC" id="3.1.2.14"/>
    </reaction>
    <physiologicalReaction direction="left-to-right" evidence="43">
        <dbReference type="Rhea" id="RHEA:41933"/>
    </physiologicalReaction>
</comment>
<comment type="catalytic activity">
    <reaction evidence="46">
        <text>decanoyl-[ACP] + malonyl-[ACP] + H(+) = 3-oxododecanoyl-[ACP] + holo-[ACP] + CO2</text>
        <dbReference type="Rhea" id="RHEA:41868"/>
        <dbReference type="Rhea" id="RHEA-COMP:9623"/>
        <dbReference type="Rhea" id="RHEA-COMP:9640"/>
        <dbReference type="Rhea" id="RHEA-COMP:9641"/>
        <dbReference type="Rhea" id="RHEA-COMP:9685"/>
        <dbReference type="ChEBI" id="CHEBI:15378"/>
        <dbReference type="ChEBI" id="CHEBI:16526"/>
        <dbReference type="ChEBI" id="CHEBI:64479"/>
        <dbReference type="ChEBI" id="CHEBI:78449"/>
        <dbReference type="ChEBI" id="CHEBI:78468"/>
        <dbReference type="ChEBI" id="CHEBI:78469"/>
    </reaction>
    <physiologicalReaction direction="left-to-right" evidence="46">
        <dbReference type="Rhea" id="RHEA:41869"/>
    </physiologicalReaction>
</comment>
<dbReference type="InterPro" id="IPR020841">
    <property type="entry name" value="PKS_Beta-ketoAc_synthase_dom"/>
</dbReference>
<dbReference type="GO" id="GO:0004313">
    <property type="term" value="F:[acyl-carrier-protein] S-acetyltransferase activity"/>
    <property type="evidence" value="ECO:0007669"/>
    <property type="project" value="UniProtKB-EC"/>
</dbReference>
<feature type="domain" description="CNH" evidence="60">
    <location>
        <begin position="1291"/>
        <end position="1578"/>
    </location>
</feature>
<evidence type="ECO:0000259" key="59">
    <source>
        <dbReference type="PROSITE" id="PS50081"/>
    </source>
</evidence>
<dbReference type="InterPro" id="IPR050091">
    <property type="entry name" value="PKS_NRPS_Biosynth_Enz"/>
</dbReference>
<evidence type="ECO:0000256" key="24">
    <source>
        <dbReference type="ARBA" id="ARBA00047400"/>
    </source>
</evidence>
<comment type="catalytic activity">
    <reaction evidence="23">
        <text>hexanoyl-[ACP] + malonyl-[ACP] + H(+) = 3-oxooctanoyl-[ACP] + holo-[ACP] + CO2</text>
        <dbReference type="Rhea" id="RHEA:41836"/>
        <dbReference type="Rhea" id="RHEA-COMP:9623"/>
        <dbReference type="Rhea" id="RHEA-COMP:9632"/>
        <dbReference type="Rhea" id="RHEA-COMP:9633"/>
        <dbReference type="Rhea" id="RHEA-COMP:9685"/>
        <dbReference type="ChEBI" id="CHEBI:15378"/>
        <dbReference type="ChEBI" id="CHEBI:16526"/>
        <dbReference type="ChEBI" id="CHEBI:64479"/>
        <dbReference type="ChEBI" id="CHEBI:78449"/>
        <dbReference type="ChEBI" id="CHEBI:78459"/>
        <dbReference type="ChEBI" id="CHEBI:78460"/>
    </reaction>
    <physiologicalReaction direction="left-to-right" evidence="23">
        <dbReference type="Rhea" id="RHEA:41837"/>
    </physiologicalReaction>
</comment>
<dbReference type="OrthoDB" id="5919042at2759"/>
<feature type="region of interest" description="C-terminal hotdog fold" evidence="54">
    <location>
        <begin position="2628"/>
        <end position="2775"/>
    </location>
</feature>
<comment type="catalytic activity">
    <reaction evidence="18">
        <text>(3R)-hydroxyoctadecanoyl-[ACP] = (2E)-octadecenoyl-[ACP] + H2O</text>
        <dbReference type="Rhea" id="RHEA:41924"/>
        <dbReference type="Rhea" id="RHEA-COMP:9654"/>
        <dbReference type="Rhea" id="RHEA-COMP:9655"/>
        <dbReference type="ChEBI" id="CHEBI:15377"/>
        <dbReference type="ChEBI" id="CHEBI:78488"/>
        <dbReference type="ChEBI" id="CHEBI:78489"/>
    </reaction>
    <physiologicalReaction direction="left-to-right" evidence="18">
        <dbReference type="Rhea" id="RHEA:41925"/>
    </physiologicalReaction>
</comment>
<evidence type="ECO:0000256" key="25">
    <source>
        <dbReference type="ARBA" id="ARBA00047440"/>
    </source>
</evidence>
<comment type="catalytic activity">
    <reaction evidence="42">
        <text>holo-[ACP] + acetyl-CoA = acetyl-[ACP] + CoA</text>
        <dbReference type="Rhea" id="RHEA:41788"/>
        <dbReference type="Rhea" id="RHEA-COMP:9621"/>
        <dbReference type="Rhea" id="RHEA-COMP:9685"/>
        <dbReference type="ChEBI" id="CHEBI:57287"/>
        <dbReference type="ChEBI" id="CHEBI:57288"/>
        <dbReference type="ChEBI" id="CHEBI:64479"/>
        <dbReference type="ChEBI" id="CHEBI:78446"/>
        <dbReference type="EC" id="2.3.1.38"/>
    </reaction>
    <physiologicalReaction direction="left-to-right" evidence="42">
        <dbReference type="Rhea" id="RHEA:41789"/>
    </physiologicalReaction>
</comment>
<evidence type="ECO:0000313" key="64">
    <source>
        <dbReference type="Proteomes" id="UP000639338"/>
    </source>
</evidence>
<dbReference type="FunFam" id="3.40.50.720:FF:000209">
    <property type="entry name" value="Polyketide synthase Pks12"/>
    <property type="match status" value="1"/>
</dbReference>
<comment type="catalytic activity">
    <reaction evidence="27">
        <text>(2E)-butenoyl-[ACP] + NADPH + H(+) = butanoyl-[ACP] + NADP(+)</text>
        <dbReference type="Rhea" id="RHEA:41812"/>
        <dbReference type="Rhea" id="RHEA-COMP:9627"/>
        <dbReference type="Rhea" id="RHEA-COMP:9628"/>
        <dbReference type="ChEBI" id="CHEBI:15378"/>
        <dbReference type="ChEBI" id="CHEBI:57783"/>
        <dbReference type="ChEBI" id="CHEBI:58349"/>
        <dbReference type="ChEBI" id="CHEBI:78453"/>
        <dbReference type="ChEBI" id="CHEBI:78454"/>
    </reaction>
    <physiologicalReaction direction="left-to-right" evidence="27">
        <dbReference type="Rhea" id="RHEA:41813"/>
    </physiologicalReaction>
</comment>
<dbReference type="InterPro" id="IPR018201">
    <property type="entry name" value="Ketoacyl_synth_AS"/>
</dbReference>
<comment type="catalytic activity">
    <reaction evidence="34">
        <text>hexadecanoyl-[ACP] + malonyl-[ACP] + H(+) = 3-oxooctadecanoyl-[ACP] + holo-[ACP] + CO2</text>
        <dbReference type="Rhea" id="RHEA:41916"/>
        <dbReference type="Rhea" id="RHEA-COMP:9623"/>
        <dbReference type="Rhea" id="RHEA-COMP:9652"/>
        <dbReference type="Rhea" id="RHEA-COMP:9653"/>
        <dbReference type="Rhea" id="RHEA-COMP:9685"/>
        <dbReference type="ChEBI" id="CHEBI:15378"/>
        <dbReference type="ChEBI" id="CHEBI:16526"/>
        <dbReference type="ChEBI" id="CHEBI:64479"/>
        <dbReference type="ChEBI" id="CHEBI:78449"/>
        <dbReference type="ChEBI" id="CHEBI:78483"/>
        <dbReference type="ChEBI" id="CHEBI:78487"/>
    </reaction>
    <physiologicalReaction direction="left-to-right" evidence="34">
        <dbReference type="Rhea" id="RHEA:41917"/>
    </physiologicalReaction>
</comment>
<feature type="region of interest" description="N-terminal hotdog fold" evidence="54">
    <location>
        <begin position="2491"/>
        <end position="2615"/>
    </location>
</feature>
<dbReference type="InterPro" id="IPR016036">
    <property type="entry name" value="Malonyl_transacylase_ACP-bd"/>
</dbReference>
<dbReference type="InterPro" id="IPR001180">
    <property type="entry name" value="CNH_dom"/>
</dbReference>
<dbReference type="SUPFAM" id="SSF50129">
    <property type="entry name" value="GroES-like"/>
    <property type="match status" value="1"/>
</dbReference>
<feature type="domain" description="Phorbol-ester/DAG-type" evidence="59">
    <location>
        <begin position="1040"/>
        <end position="1090"/>
    </location>
</feature>
<comment type="catalytic activity">
    <reaction evidence="49">
        <text>3-oxohexadecanoyl-[ACP] + NADPH + H(+) = (3R)-hydroxyhexadecanoyl-[ACP] + NADP(+)</text>
        <dbReference type="Rhea" id="RHEA:41904"/>
        <dbReference type="Rhea" id="RHEA-COMP:9649"/>
        <dbReference type="Rhea" id="RHEA-COMP:9650"/>
        <dbReference type="ChEBI" id="CHEBI:15378"/>
        <dbReference type="ChEBI" id="CHEBI:57783"/>
        <dbReference type="ChEBI" id="CHEBI:58349"/>
        <dbReference type="ChEBI" id="CHEBI:78478"/>
        <dbReference type="ChEBI" id="CHEBI:78480"/>
    </reaction>
    <physiologicalReaction direction="left-to-right" evidence="49">
        <dbReference type="Rhea" id="RHEA:41905"/>
    </physiologicalReaction>
</comment>
<dbReference type="InterPro" id="IPR016035">
    <property type="entry name" value="Acyl_Trfase/lysoPLipase"/>
</dbReference>
<comment type="catalytic activity">
    <reaction evidence="20">
        <text>(3R)-hydroxybutanoyl-[ACP] = (2E)-butenoyl-[ACP] + H2O</text>
        <dbReference type="Rhea" id="RHEA:41808"/>
        <dbReference type="Rhea" id="RHEA-COMP:9626"/>
        <dbReference type="Rhea" id="RHEA-COMP:9627"/>
        <dbReference type="ChEBI" id="CHEBI:15377"/>
        <dbReference type="ChEBI" id="CHEBI:78451"/>
        <dbReference type="ChEBI" id="CHEBI:78453"/>
    </reaction>
    <physiologicalReaction direction="left-to-right" evidence="20">
        <dbReference type="Rhea" id="RHEA:41809"/>
    </physiologicalReaction>
</comment>
<evidence type="ECO:0000256" key="33">
    <source>
        <dbReference type="ARBA" id="ARBA00047961"/>
    </source>
</evidence>
<dbReference type="SUPFAM" id="SSF52151">
    <property type="entry name" value="FabD/lysophospholipase-like"/>
    <property type="match status" value="1"/>
</dbReference>
<evidence type="ECO:0000256" key="27">
    <source>
        <dbReference type="ARBA" id="ARBA00047500"/>
    </source>
</evidence>
<dbReference type="Gene3D" id="3.90.180.10">
    <property type="entry name" value="Medium-chain alcohol dehydrogenases, catalytic domain"/>
    <property type="match status" value="1"/>
</dbReference>
<keyword evidence="3" id="KW-0597">Phosphoprotein</keyword>
<comment type="catalytic activity">
    <reaction evidence="36">
        <text>tetradecanoyl-[ACP] + H2O = tetradecanoate + holo-[ACP] + H(+)</text>
        <dbReference type="Rhea" id="RHEA:30123"/>
        <dbReference type="Rhea" id="RHEA-COMP:9648"/>
        <dbReference type="Rhea" id="RHEA-COMP:9685"/>
        <dbReference type="ChEBI" id="CHEBI:15377"/>
        <dbReference type="ChEBI" id="CHEBI:15378"/>
        <dbReference type="ChEBI" id="CHEBI:30807"/>
        <dbReference type="ChEBI" id="CHEBI:64479"/>
        <dbReference type="ChEBI" id="CHEBI:78477"/>
        <dbReference type="EC" id="3.1.2.14"/>
    </reaction>
    <physiologicalReaction direction="left-to-right" evidence="36">
        <dbReference type="Rhea" id="RHEA:30124"/>
    </physiologicalReaction>
</comment>
<evidence type="ECO:0000256" key="18">
    <source>
        <dbReference type="ARBA" id="ARBA00023399"/>
    </source>
</evidence>
<comment type="catalytic activity">
    <reaction evidence="48">
        <text>3-oxododecanoyl-[ACP] + NADPH + H(+) = (3R)-hydroxydodecanoyl-[ACP] + NADP(+)</text>
        <dbReference type="Rhea" id="RHEA:41872"/>
        <dbReference type="Rhea" id="RHEA-COMP:9641"/>
        <dbReference type="Rhea" id="RHEA-COMP:9642"/>
        <dbReference type="ChEBI" id="CHEBI:15378"/>
        <dbReference type="ChEBI" id="CHEBI:57783"/>
        <dbReference type="ChEBI" id="CHEBI:58349"/>
        <dbReference type="ChEBI" id="CHEBI:78469"/>
        <dbReference type="ChEBI" id="CHEBI:78470"/>
    </reaction>
    <physiologicalReaction direction="left-to-right" evidence="48">
        <dbReference type="Rhea" id="RHEA:41873"/>
    </physiologicalReaction>
</comment>
<evidence type="ECO:0000256" key="21">
    <source>
        <dbReference type="ARBA" id="ARBA00023442"/>
    </source>
</evidence>
<comment type="catalytic activity">
    <reaction evidence="15">
        <text>(3R)-hydroxydecanoyl-[ACP] = (2E)-decenoyl-[ACP] + H2O</text>
        <dbReference type="Rhea" id="RHEA:41860"/>
        <dbReference type="Rhea" id="RHEA-COMP:9638"/>
        <dbReference type="Rhea" id="RHEA-COMP:9639"/>
        <dbReference type="ChEBI" id="CHEBI:15377"/>
        <dbReference type="ChEBI" id="CHEBI:78466"/>
        <dbReference type="ChEBI" id="CHEBI:78467"/>
    </reaction>
    <physiologicalReaction direction="left-to-right" evidence="15">
        <dbReference type="Rhea" id="RHEA:41861"/>
    </physiologicalReaction>
</comment>
<evidence type="ECO:0000313" key="63">
    <source>
        <dbReference type="EMBL" id="KAF7987807.1"/>
    </source>
</evidence>
<evidence type="ECO:0000256" key="35">
    <source>
        <dbReference type="ARBA" id="ARBA00048281"/>
    </source>
</evidence>
<evidence type="ECO:0000256" key="10">
    <source>
        <dbReference type="ARBA" id="ARBA00022990"/>
    </source>
</evidence>
<evidence type="ECO:0000256" key="55">
    <source>
        <dbReference type="SAM" id="Coils"/>
    </source>
</evidence>
<feature type="compositionally biased region" description="Acidic residues" evidence="56">
    <location>
        <begin position="1126"/>
        <end position="1144"/>
    </location>
</feature>
<dbReference type="Gene3D" id="1.10.1200.10">
    <property type="entry name" value="ACP-like"/>
    <property type="match status" value="1"/>
</dbReference>
<dbReference type="GO" id="GO:0004312">
    <property type="term" value="F:fatty acid synthase activity"/>
    <property type="evidence" value="ECO:0007669"/>
    <property type="project" value="TreeGrafter"/>
</dbReference>
<evidence type="ECO:0000256" key="1">
    <source>
        <dbReference type="ARBA" id="ARBA00005189"/>
    </source>
</evidence>
<evidence type="ECO:0000256" key="15">
    <source>
        <dbReference type="ARBA" id="ARBA00023388"/>
    </source>
</evidence>
<keyword evidence="4" id="KW-0808">Transferase</keyword>
<dbReference type="Gene3D" id="3.40.50.1820">
    <property type="entry name" value="alpha/beta hydrolase"/>
    <property type="match status" value="1"/>
</dbReference>
<comment type="catalytic activity">
    <reaction evidence="25">
        <text>3-oxodecanoyl-[ACP] + NADPH + H(+) = (3R)-hydroxydecanoyl-[ACP] + NADP(+)</text>
        <dbReference type="Rhea" id="RHEA:41856"/>
        <dbReference type="Rhea" id="RHEA-COMP:9637"/>
        <dbReference type="Rhea" id="RHEA-COMP:9638"/>
        <dbReference type="ChEBI" id="CHEBI:15378"/>
        <dbReference type="ChEBI" id="CHEBI:57783"/>
        <dbReference type="ChEBI" id="CHEBI:58349"/>
        <dbReference type="ChEBI" id="CHEBI:78464"/>
        <dbReference type="ChEBI" id="CHEBI:78466"/>
    </reaction>
    <physiologicalReaction direction="left-to-right" evidence="25">
        <dbReference type="Rhea" id="RHEA:41857"/>
    </physiologicalReaction>
</comment>
<evidence type="ECO:0000256" key="17">
    <source>
        <dbReference type="ARBA" id="ARBA00023398"/>
    </source>
</evidence>
<dbReference type="PROSITE" id="PS52019">
    <property type="entry name" value="PKS_MFAS_DH"/>
    <property type="match status" value="1"/>
</dbReference>
<feature type="domain" description="PKS/mFAS DH" evidence="62">
    <location>
        <begin position="2491"/>
        <end position="2775"/>
    </location>
</feature>
<dbReference type="InterPro" id="IPR016039">
    <property type="entry name" value="Thiolase-like"/>
</dbReference>
<comment type="catalytic activity">
    <reaction evidence="47">
        <text>(2E)-tetradecenoyl-[ACP] + NADPH + H(+) = tetradecanoyl-[ACP] + NADP(+)</text>
        <dbReference type="Rhea" id="RHEA:41896"/>
        <dbReference type="Rhea" id="RHEA-COMP:9647"/>
        <dbReference type="Rhea" id="RHEA-COMP:9648"/>
        <dbReference type="ChEBI" id="CHEBI:15378"/>
        <dbReference type="ChEBI" id="CHEBI:57783"/>
        <dbReference type="ChEBI" id="CHEBI:58349"/>
        <dbReference type="ChEBI" id="CHEBI:78475"/>
        <dbReference type="ChEBI" id="CHEBI:78477"/>
    </reaction>
    <physiologicalReaction direction="left-to-right" evidence="47">
        <dbReference type="Rhea" id="RHEA:41897"/>
    </physiologicalReaction>
</comment>
<evidence type="ECO:0000256" key="41">
    <source>
        <dbReference type="ARBA" id="ARBA00048679"/>
    </source>
</evidence>
<evidence type="ECO:0000256" key="11">
    <source>
        <dbReference type="ARBA" id="ARBA00023268"/>
    </source>
</evidence>
<protein>
    <recommendedName>
        <fullName evidence="65">Fatty acid synthase</fullName>
    </recommendedName>
</protein>
<keyword evidence="64" id="KW-1185">Reference proteome</keyword>
<comment type="catalytic activity">
    <reaction evidence="29">
        <text>(2E)-hexadecenoyl-[ACP] + NADPH + H(+) = hexadecanoyl-[ACP] + NADP(+)</text>
        <dbReference type="Rhea" id="RHEA:41912"/>
        <dbReference type="Rhea" id="RHEA-COMP:9651"/>
        <dbReference type="Rhea" id="RHEA-COMP:9652"/>
        <dbReference type="ChEBI" id="CHEBI:15378"/>
        <dbReference type="ChEBI" id="CHEBI:57783"/>
        <dbReference type="ChEBI" id="CHEBI:58349"/>
        <dbReference type="ChEBI" id="CHEBI:78481"/>
        <dbReference type="ChEBI" id="CHEBI:78483"/>
    </reaction>
    <physiologicalReaction direction="left-to-right" evidence="29">
        <dbReference type="Rhea" id="RHEA:41913"/>
    </physiologicalReaction>
</comment>
<dbReference type="CDD" id="cd05195">
    <property type="entry name" value="enoyl_red"/>
    <property type="match status" value="1"/>
</dbReference>
<comment type="catalytic activity">
    <reaction evidence="13">
        <text>(3R)-hydroxydodecanoyl-[ACP] = (2E)-dodecenoyl-[ACP] + H2O</text>
        <dbReference type="Rhea" id="RHEA:41876"/>
        <dbReference type="Rhea" id="RHEA-COMP:9642"/>
        <dbReference type="Rhea" id="RHEA-COMP:9643"/>
        <dbReference type="ChEBI" id="CHEBI:15377"/>
        <dbReference type="ChEBI" id="CHEBI:78470"/>
        <dbReference type="ChEBI" id="CHEBI:78472"/>
    </reaction>
    <physiologicalReaction direction="left-to-right" evidence="13">
        <dbReference type="Rhea" id="RHEA:41877"/>
    </physiologicalReaction>
</comment>
<evidence type="ECO:0000256" key="28">
    <source>
        <dbReference type="ARBA" id="ARBA00047578"/>
    </source>
</evidence>
<dbReference type="SMART" id="SM00825">
    <property type="entry name" value="PKS_KS"/>
    <property type="match status" value="1"/>
</dbReference>
<comment type="catalytic activity">
    <reaction evidence="33">
        <text>acetyl-[ACP] + malonyl-[ACP] + H(+) = 3-oxobutanoyl-[ACP] + holo-[ACP] + CO2</text>
        <dbReference type="Rhea" id="RHEA:41800"/>
        <dbReference type="Rhea" id="RHEA-COMP:9621"/>
        <dbReference type="Rhea" id="RHEA-COMP:9623"/>
        <dbReference type="Rhea" id="RHEA-COMP:9625"/>
        <dbReference type="Rhea" id="RHEA-COMP:9685"/>
        <dbReference type="ChEBI" id="CHEBI:15378"/>
        <dbReference type="ChEBI" id="CHEBI:16526"/>
        <dbReference type="ChEBI" id="CHEBI:64479"/>
        <dbReference type="ChEBI" id="CHEBI:78446"/>
        <dbReference type="ChEBI" id="CHEBI:78449"/>
        <dbReference type="ChEBI" id="CHEBI:78450"/>
    </reaction>
    <physiologicalReaction direction="left-to-right" evidence="33">
        <dbReference type="Rhea" id="RHEA:41801"/>
    </physiologicalReaction>
</comment>
<evidence type="ECO:0000256" key="38">
    <source>
        <dbReference type="ARBA" id="ARBA00048506"/>
    </source>
</evidence>
<dbReference type="SUPFAM" id="SSF53901">
    <property type="entry name" value="Thiolase-like"/>
    <property type="match status" value="1"/>
</dbReference>
<evidence type="ECO:0000256" key="48">
    <source>
        <dbReference type="ARBA" id="ARBA00049263"/>
    </source>
</evidence>
<feature type="domain" description="Ketosynthase family 3 (KS3)" evidence="61">
    <location>
        <begin position="1650"/>
        <end position="2055"/>
    </location>
</feature>
<evidence type="ECO:0000256" key="52">
    <source>
        <dbReference type="ARBA" id="ARBA00049521"/>
    </source>
</evidence>
<comment type="catalytic activity">
    <reaction evidence="32">
        <text>3-oxobutanoyl-[ACP] + NADPH + H(+) = (3R)-hydroxybutanoyl-[ACP] + NADP(+)</text>
        <dbReference type="Rhea" id="RHEA:41804"/>
        <dbReference type="Rhea" id="RHEA-COMP:9625"/>
        <dbReference type="Rhea" id="RHEA-COMP:9626"/>
        <dbReference type="ChEBI" id="CHEBI:15378"/>
        <dbReference type="ChEBI" id="CHEBI:57783"/>
        <dbReference type="ChEBI" id="CHEBI:58349"/>
        <dbReference type="ChEBI" id="CHEBI:78450"/>
        <dbReference type="ChEBI" id="CHEBI:78451"/>
    </reaction>
    <physiologicalReaction direction="left-to-right" evidence="32">
        <dbReference type="Rhea" id="RHEA:41805"/>
    </physiologicalReaction>
</comment>
<evidence type="ECO:0000256" key="56">
    <source>
        <dbReference type="SAM" id="MobiDB-lite"/>
    </source>
</evidence>
<evidence type="ECO:0000256" key="26">
    <source>
        <dbReference type="ARBA" id="ARBA00047451"/>
    </source>
</evidence>
<dbReference type="InterPro" id="IPR014030">
    <property type="entry name" value="Ketoacyl_synth_N"/>
</dbReference>
<comment type="catalytic activity">
    <reaction evidence="19">
        <text>(3R)-hydroxyhexadecanoyl-[ACP] = (2E)-hexadecenoyl-[ACP] + H2O</text>
        <dbReference type="Rhea" id="RHEA:41908"/>
        <dbReference type="Rhea" id="RHEA-COMP:9650"/>
        <dbReference type="Rhea" id="RHEA-COMP:9651"/>
        <dbReference type="ChEBI" id="CHEBI:15377"/>
        <dbReference type="ChEBI" id="CHEBI:78480"/>
        <dbReference type="ChEBI" id="CHEBI:78481"/>
    </reaction>
    <physiologicalReaction direction="left-to-right" evidence="19">
        <dbReference type="Rhea" id="RHEA:41909"/>
    </physiologicalReaction>
</comment>
<dbReference type="GO" id="GO:0141148">
    <property type="term" value="F:enoyl-[acyl-carrier-protein] reductase (NADPH) activity"/>
    <property type="evidence" value="ECO:0007669"/>
    <property type="project" value="UniProtKB-EC"/>
</dbReference>
<keyword evidence="11" id="KW-0511">Multifunctional enzyme</keyword>
<evidence type="ECO:0000256" key="46">
    <source>
        <dbReference type="ARBA" id="ARBA00049109"/>
    </source>
</evidence>
<dbReference type="PROSITE" id="PS50003">
    <property type="entry name" value="PH_DOMAIN"/>
    <property type="match status" value="1"/>
</dbReference>
<keyword evidence="7" id="KW-0862">Zinc</keyword>
<evidence type="ECO:0000256" key="3">
    <source>
        <dbReference type="ARBA" id="ARBA00022553"/>
    </source>
</evidence>
<dbReference type="InterPro" id="IPR036291">
    <property type="entry name" value="NAD(P)-bd_dom_sf"/>
</dbReference>
<evidence type="ECO:0000256" key="20">
    <source>
        <dbReference type="ARBA" id="ARBA00023402"/>
    </source>
</evidence>
<dbReference type="InterPro" id="IPR009081">
    <property type="entry name" value="PP-bd_ACP"/>
</dbReference>
<dbReference type="PROSITE" id="PS00606">
    <property type="entry name" value="KS3_1"/>
    <property type="match status" value="1"/>
</dbReference>
<dbReference type="PANTHER" id="PTHR43775">
    <property type="entry name" value="FATTY ACID SYNTHASE"/>
    <property type="match status" value="1"/>
</dbReference>
<dbReference type="GO" id="GO:0031177">
    <property type="term" value="F:phosphopantetheine binding"/>
    <property type="evidence" value="ECO:0007669"/>
    <property type="project" value="InterPro"/>
</dbReference>
<comment type="catalytic activity">
    <reaction evidence="37">
        <text>(2E)-octenoyl-[ACP] + NADPH + H(+) = octanoyl-[ACP] + NADP(+)</text>
        <dbReference type="Rhea" id="RHEA:41848"/>
        <dbReference type="Rhea" id="RHEA-COMP:9635"/>
        <dbReference type="Rhea" id="RHEA-COMP:9636"/>
        <dbReference type="ChEBI" id="CHEBI:15378"/>
        <dbReference type="ChEBI" id="CHEBI:57783"/>
        <dbReference type="ChEBI" id="CHEBI:58349"/>
        <dbReference type="ChEBI" id="CHEBI:78462"/>
        <dbReference type="ChEBI" id="CHEBI:78463"/>
    </reaction>
    <physiologicalReaction direction="left-to-right" evidence="37">
        <dbReference type="Rhea" id="RHEA:41849"/>
    </physiologicalReaction>
</comment>
<comment type="catalytic activity">
    <reaction evidence="17">
        <text>(3R)-hydroxytetradecanoyl-[ACP] = (2E)-tetradecenoyl-[ACP] + H2O</text>
        <dbReference type="Rhea" id="RHEA:41892"/>
        <dbReference type="Rhea" id="RHEA-COMP:9646"/>
        <dbReference type="Rhea" id="RHEA-COMP:9647"/>
        <dbReference type="ChEBI" id="CHEBI:15377"/>
        <dbReference type="ChEBI" id="CHEBI:78474"/>
        <dbReference type="ChEBI" id="CHEBI:78475"/>
    </reaction>
    <physiologicalReaction direction="left-to-right" evidence="17">
        <dbReference type="Rhea" id="RHEA:41893"/>
    </physiologicalReaction>
</comment>
<dbReference type="PROSITE" id="PS50075">
    <property type="entry name" value="CARRIER"/>
    <property type="match status" value="1"/>
</dbReference>
<dbReference type="Gene3D" id="3.40.50.720">
    <property type="entry name" value="NAD(P)-binding Rossmann-like Domain"/>
    <property type="match status" value="1"/>
</dbReference>
<dbReference type="InterPro" id="IPR011993">
    <property type="entry name" value="PH-like_dom_sf"/>
</dbReference>
<comment type="catalytic activity">
    <reaction evidence="30">
        <text>(2E)-hexenoyl-[ACP] + NADPH + H(+) = hexanoyl-[ACP] + NADP(+)</text>
        <dbReference type="Rhea" id="RHEA:41832"/>
        <dbReference type="Rhea" id="RHEA-COMP:9631"/>
        <dbReference type="Rhea" id="RHEA-COMP:9632"/>
        <dbReference type="ChEBI" id="CHEBI:15378"/>
        <dbReference type="ChEBI" id="CHEBI:57783"/>
        <dbReference type="ChEBI" id="CHEBI:58349"/>
        <dbReference type="ChEBI" id="CHEBI:78458"/>
        <dbReference type="ChEBI" id="CHEBI:78459"/>
    </reaction>
    <physiologicalReaction direction="left-to-right" evidence="30">
        <dbReference type="Rhea" id="RHEA:41833"/>
    </physiologicalReaction>
</comment>
<evidence type="ECO:0000256" key="43">
    <source>
        <dbReference type="ARBA" id="ARBA00048704"/>
    </source>
</evidence>
<feature type="domain" description="PH" evidence="57">
    <location>
        <begin position="1155"/>
        <end position="1270"/>
    </location>
</feature>
<comment type="catalytic activity">
    <reaction evidence="53">
        <text>octanoyl-[ACP] + malonyl-[ACP] + H(+) = 3-oxodecanoyl-[ACP] + holo-[ACP] + CO2</text>
        <dbReference type="Rhea" id="RHEA:41852"/>
        <dbReference type="Rhea" id="RHEA-COMP:9623"/>
        <dbReference type="Rhea" id="RHEA-COMP:9636"/>
        <dbReference type="Rhea" id="RHEA-COMP:9637"/>
        <dbReference type="Rhea" id="RHEA-COMP:9685"/>
        <dbReference type="ChEBI" id="CHEBI:15378"/>
        <dbReference type="ChEBI" id="CHEBI:16526"/>
        <dbReference type="ChEBI" id="CHEBI:64479"/>
        <dbReference type="ChEBI" id="CHEBI:78449"/>
        <dbReference type="ChEBI" id="CHEBI:78463"/>
        <dbReference type="ChEBI" id="CHEBI:78464"/>
    </reaction>
    <physiologicalReaction direction="left-to-right" evidence="53">
        <dbReference type="Rhea" id="RHEA:41853"/>
    </physiologicalReaction>
</comment>
<evidence type="ECO:0000256" key="45">
    <source>
        <dbReference type="ARBA" id="ARBA00049019"/>
    </source>
</evidence>
<feature type="coiled-coil region" evidence="55">
    <location>
        <begin position="960"/>
        <end position="987"/>
    </location>
</feature>
<evidence type="ECO:0000256" key="13">
    <source>
        <dbReference type="ARBA" id="ARBA00023351"/>
    </source>
</evidence>
<comment type="catalytic activity">
    <reaction evidence="35">
        <text>(2E)-dodecenoyl-[ACP] + NADPH + H(+) = dodecanoyl-[ACP] + NADP(+)</text>
        <dbReference type="Rhea" id="RHEA:41880"/>
        <dbReference type="Rhea" id="RHEA-COMP:9643"/>
        <dbReference type="Rhea" id="RHEA-COMP:9644"/>
        <dbReference type="ChEBI" id="CHEBI:15378"/>
        <dbReference type="ChEBI" id="CHEBI:57783"/>
        <dbReference type="ChEBI" id="CHEBI:58349"/>
        <dbReference type="ChEBI" id="CHEBI:65264"/>
        <dbReference type="ChEBI" id="CHEBI:78472"/>
    </reaction>
    <physiologicalReaction direction="left-to-right" evidence="35">
        <dbReference type="Rhea" id="RHEA:41881"/>
    </physiologicalReaction>
</comment>
<dbReference type="Pfam" id="PF08659">
    <property type="entry name" value="KR"/>
    <property type="match status" value="1"/>
</dbReference>
<dbReference type="InterPro" id="IPR020843">
    <property type="entry name" value="ER"/>
</dbReference>
<feature type="coiled-coil region" evidence="55">
    <location>
        <begin position="49"/>
        <end position="186"/>
    </location>
</feature>
<dbReference type="SUPFAM" id="SSF57889">
    <property type="entry name" value="Cysteine-rich domain"/>
    <property type="match status" value="1"/>
</dbReference>
<dbReference type="InterPro" id="IPR049900">
    <property type="entry name" value="PKS_mFAS_DH"/>
</dbReference>
<evidence type="ECO:0000256" key="7">
    <source>
        <dbReference type="ARBA" id="ARBA00022833"/>
    </source>
</evidence>
<evidence type="ECO:0000256" key="51">
    <source>
        <dbReference type="ARBA" id="ARBA00049449"/>
    </source>
</evidence>
<name>A0A834XJ31_APHGI</name>
<evidence type="ECO:0000256" key="49">
    <source>
        <dbReference type="ARBA" id="ARBA00049414"/>
    </source>
</evidence>
<dbReference type="SUPFAM" id="SSF55048">
    <property type="entry name" value="Probable ACP-binding domain of malonyl-CoA ACP transacylase"/>
    <property type="match status" value="1"/>
</dbReference>
<dbReference type="InterPro" id="IPR013968">
    <property type="entry name" value="PKS_KR"/>
</dbReference>
<evidence type="ECO:0000259" key="62">
    <source>
        <dbReference type="PROSITE" id="PS52019"/>
    </source>
</evidence>
<evidence type="ECO:0000256" key="37">
    <source>
        <dbReference type="ARBA" id="ARBA00048420"/>
    </source>
</evidence>
<evidence type="ECO:0000256" key="5">
    <source>
        <dbReference type="ARBA" id="ARBA00022723"/>
    </source>
</evidence>
<comment type="catalytic activity">
    <reaction evidence="24">
        <text>a (3R)-hydroxyacyl-[ACP] + NADP(+) = a 3-oxoacyl-[ACP] + NADPH + H(+)</text>
        <dbReference type="Rhea" id="RHEA:17397"/>
        <dbReference type="Rhea" id="RHEA-COMP:9916"/>
        <dbReference type="Rhea" id="RHEA-COMP:9945"/>
        <dbReference type="ChEBI" id="CHEBI:15378"/>
        <dbReference type="ChEBI" id="CHEBI:57783"/>
        <dbReference type="ChEBI" id="CHEBI:58349"/>
        <dbReference type="ChEBI" id="CHEBI:78776"/>
        <dbReference type="ChEBI" id="CHEBI:78827"/>
        <dbReference type="EC" id="1.1.1.100"/>
    </reaction>
    <physiologicalReaction direction="right-to-left" evidence="24">
        <dbReference type="Rhea" id="RHEA:17399"/>
    </physiologicalReaction>
</comment>
<comment type="catalytic activity">
    <reaction evidence="22">
        <text>3-oxooctadecanoyl-[ACP] + NADPH + H(+) = (3R)-hydroxyoctadecanoyl-[ACP] + NADP(+)</text>
        <dbReference type="Rhea" id="RHEA:41920"/>
        <dbReference type="Rhea" id="RHEA-COMP:9653"/>
        <dbReference type="Rhea" id="RHEA-COMP:9654"/>
        <dbReference type="ChEBI" id="CHEBI:15378"/>
        <dbReference type="ChEBI" id="CHEBI:57783"/>
        <dbReference type="ChEBI" id="CHEBI:58349"/>
        <dbReference type="ChEBI" id="CHEBI:78487"/>
        <dbReference type="ChEBI" id="CHEBI:78488"/>
    </reaction>
    <physiologicalReaction direction="left-to-right" evidence="22">
        <dbReference type="Rhea" id="RHEA:41921"/>
    </physiologicalReaction>
</comment>
<dbReference type="InterPro" id="IPR049552">
    <property type="entry name" value="PKS_DH_N"/>
</dbReference>
<evidence type="ECO:0000256" key="32">
    <source>
        <dbReference type="ARBA" id="ARBA00047953"/>
    </source>
</evidence>
<accession>A0A834XJ31</accession>
<comment type="catalytic activity">
    <reaction evidence="52">
        <text>(2E)-decenoyl-[ACP] + NADPH + H(+) = decanoyl-[ACP] + NADP(+)</text>
        <dbReference type="Rhea" id="RHEA:41864"/>
        <dbReference type="Rhea" id="RHEA-COMP:9639"/>
        <dbReference type="Rhea" id="RHEA-COMP:9640"/>
        <dbReference type="ChEBI" id="CHEBI:15378"/>
        <dbReference type="ChEBI" id="CHEBI:57783"/>
        <dbReference type="ChEBI" id="CHEBI:58349"/>
        <dbReference type="ChEBI" id="CHEBI:78467"/>
        <dbReference type="ChEBI" id="CHEBI:78468"/>
    </reaction>
    <physiologicalReaction direction="left-to-right" evidence="52">
        <dbReference type="Rhea" id="RHEA:41865"/>
    </physiologicalReaction>
</comment>
<dbReference type="PROSITE" id="PS50219">
    <property type="entry name" value="CNH"/>
    <property type="match status" value="1"/>
</dbReference>
<evidence type="ECO:0000259" key="61">
    <source>
        <dbReference type="PROSITE" id="PS52004"/>
    </source>
</evidence>
<dbReference type="SMART" id="SM00822">
    <property type="entry name" value="PKS_KR"/>
    <property type="match status" value="1"/>
</dbReference>
<dbReference type="GO" id="GO:0019171">
    <property type="term" value="F:(3R)-hydroxyacyl-[acyl-carrier-protein] dehydratase activity"/>
    <property type="evidence" value="ECO:0007669"/>
    <property type="project" value="UniProtKB-EC"/>
</dbReference>
<dbReference type="SMART" id="SM00827">
    <property type="entry name" value="PKS_AT"/>
    <property type="match status" value="1"/>
</dbReference>
<dbReference type="InterPro" id="IPR046349">
    <property type="entry name" value="C1-like_sf"/>
</dbReference>
<dbReference type="CDD" id="cd08954">
    <property type="entry name" value="KR_1_FAS_SDR_x"/>
    <property type="match status" value="1"/>
</dbReference>
<dbReference type="InterPro" id="IPR036736">
    <property type="entry name" value="ACP-like_sf"/>
</dbReference>
<keyword evidence="6" id="KW-0702">S-nitrosylation</keyword>
<evidence type="ECO:0000256" key="40">
    <source>
        <dbReference type="ARBA" id="ARBA00048650"/>
    </source>
</evidence>
<dbReference type="Gene3D" id="3.10.129.110">
    <property type="entry name" value="Polyketide synthase dehydratase"/>
    <property type="match status" value="1"/>
</dbReference>
<evidence type="ECO:0000256" key="2">
    <source>
        <dbReference type="ARBA" id="ARBA00022450"/>
    </source>
</evidence>
<dbReference type="InterPro" id="IPR011032">
    <property type="entry name" value="GroES-like_sf"/>
</dbReference>
<dbReference type="CDD" id="cd00833">
    <property type="entry name" value="PKS"/>
    <property type="match status" value="1"/>
</dbReference>
<feature type="compositionally biased region" description="Low complexity" evidence="56">
    <location>
        <begin position="483"/>
        <end position="499"/>
    </location>
</feature>
<dbReference type="InterPro" id="IPR032821">
    <property type="entry name" value="PKS_assoc"/>
</dbReference>
<dbReference type="InterPro" id="IPR001031">
    <property type="entry name" value="Thioesterase"/>
</dbReference>
<dbReference type="UniPathway" id="UPA00094"/>
<dbReference type="InterPro" id="IPR020806">
    <property type="entry name" value="PKS_PP-bd"/>
</dbReference>
<comment type="catalytic activity">
    <reaction evidence="14">
        <text>(3R)-hydroxyhexanoyl-[ACP] = (2E)-hexenoyl-[ACP] + H2O</text>
        <dbReference type="Rhea" id="RHEA:41828"/>
        <dbReference type="Rhea" id="RHEA-COMP:9630"/>
        <dbReference type="Rhea" id="RHEA-COMP:9631"/>
        <dbReference type="ChEBI" id="CHEBI:15377"/>
        <dbReference type="ChEBI" id="CHEBI:78457"/>
        <dbReference type="ChEBI" id="CHEBI:78458"/>
    </reaction>
    <physiologicalReaction direction="left-to-right" evidence="14">
        <dbReference type="Rhea" id="RHEA:41829"/>
    </physiologicalReaction>
</comment>
<proteinExistence type="predicted"/>
<comment type="catalytic activity">
    <reaction evidence="12">
        <text>(3R)-hydroxyoctanoyl-[ACP] = (2E)-octenoyl-[ACP] + H2O</text>
        <dbReference type="Rhea" id="RHEA:41844"/>
        <dbReference type="Rhea" id="RHEA-COMP:9634"/>
        <dbReference type="Rhea" id="RHEA-COMP:9635"/>
        <dbReference type="ChEBI" id="CHEBI:15377"/>
        <dbReference type="ChEBI" id="CHEBI:78461"/>
        <dbReference type="ChEBI" id="CHEBI:78462"/>
    </reaction>
    <physiologicalReaction direction="left-to-right" evidence="12">
        <dbReference type="Rhea" id="RHEA:41845"/>
    </physiologicalReaction>
</comment>
<comment type="catalytic activity">
    <reaction evidence="38">
        <text>a fatty acyl-[ACP] + malonyl-[ACP] + H(+) = a 3-oxoacyl-[ACP] + holo-[ACP] + CO2</text>
        <dbReference type="Rhea" id="RHEA:22836"/>
        <dbReference type="Rhea" id="RHEA-COMP:9623"/>
        <dbReference type="Rhea" id="RHEA-COMP:9685"/>
        <dbReference type="Rhea" id="RHEA-COMP:9916"/>
        <dbReference type="Rhea" id="RHEA-COMP:14125"/>
        <dbReference type="ChEBI" id="CHEBI:15378"/>
        <dbReference type="ChEBI" id="CHEBI:16526"/>
        <dbReference type="ChEBI" id="CHEBI:64479"/>
        <dbReference type="ChEBI" id="CHEBI:78449"/>
        <dbReference type="ChEBI" id="CHEBI:78776"/>
        <dbReference type="ChEBI" id="CHEBI:138651"/>
        <dbReference type="EC" id="2.3.1.41"/>
    </reaction>
    <physiologicalReaction direction="left-to-right" evidence="38">
        <dbReference type="Rhea" id="RHEA:22837"/>
    </physiologicalReaction>
</comment>
<dbReference type="SUPFAM" id="SSF47336">
    <property type="entry name" value="ACP-like"/>
    <property type="match status" value="1"/>
</dbReference>
<evidence type="ECO:0000259" key="58">
    <source>
        <dbReference type="PROSITE" id="PS50075"/>
    </source>
</evidence>
<feature type="region of interest" description="Disordered" evidence="56">
    <location>
        <begin position="991"/>
        <end position="1014"/>
    </location>
</feature>
<evidence type="ECO:0008006" key="65">
    <source>
        <dbReference type="Google" id="ProtNLM"/>
    </source>
</evidence>
<organism evidence="63 64">
    <name type="scientific">Aphidius gifuensis</name>
    <name type="common">Parasitoid wasp</name>
    <dbReference type="NCBI Taxonomy" id="684658"/>
    <lineage>
        <taxon>Eukaryota</taxon>
        <taxon>Metazoa</taxon>
        <taxon>Ecdysozoa</taxon>
        <taxon>Arthropoda</taxon>
        <taxon>Hexapoda</taxon>
        <taxon>Insecta</taxon>
        <taxon>Pterygota</taxon>
        <taxon>Neoptera</taxon>
        <taxon>Endopterygota</taxon>
        <taxon>Hymenoptera</taxon>
        <taxon>Apocrita</taxon>
        <taxon>Ichneumonoidea</taxon>
        <taxon>Braconidae</taxon>
        <taxon>Aphidiinae</taxon>
        <taxon>Aphidius</taxon>
    </lineage>
</organism>
<feature type="region of interest" description="Disordered" evidence="56">
    <location>
        <begin position="1"/>
        <end position="31"/>
    </location>
</feature>
<dbReference type="EMBL" id="JACMRX010000006">
    <property type="protein sequence ID" value="KAF7987807.1"/>
    <property type="molecule type" value="Genomic_DNA"/>
</dbReference>
<evidence type="ECO:0000256" key="14">
    <source>
        <dbReference type="ARBA" id="ARBA00023373"/>
    </source>
</evidence>
<evidence type="ECO:0000256" key="42">
    <source>
        <dbReference type="ARBA" id="ARBA00048691"/>
    </source>
</evidence>
<dbReference type="GO" id="GO:0004316">
    <property type="term" value="F:3-oxoacyl-[acyl-carrier-protein] reductase (NADPH) activity"/>
    <property type="evidence" value="ECO:0007669"/>
    <property type="project" value="UniProtKB-EC"/>
</dbReference>
<dbReference type="Proteomes" id="UP000639338">
    <property type="component" value="Unassembled WGS sequence"/>
</dbReference>
<evidence type="ECO:0000256" key="30">
    <source>
        <dbReference type="ARBA" id="ARBA00047897"/>
    </source>
</evidence>
<dbReference type="Pfam" id="PF00109">
    <property type="entry name" value="ketoacyl-synt"/>
    <property type="match status" value="1"/>
</dbReference>
<comment type="catalytic activity">
    <reaction evidence="39">
        <text>3-oxohexanoyl-[ACP] + NADPH + H(+) = (3R)-hydroxyhexanoyl-[ACP] + NADP(+)</text>
        <dbReference type="Rhea" id="RHEA:41824"/>
        <dbReference type="Rhea" id="RHEA-COMP:9629"/>
        <dbReference type="Rhea" id="RHEA-COMP:9630"/>
        <dbReference type="ChEBI" id="CHEBI:15378"/>
        <dbReference type="ChEBI" id="CHEBI:57783"/>
        <dbReference type="ChEBI" id="CHEBI:58349"/>
        <dbReference type="ChEBI" id="CHEBI:78456"/>
        <dbReference type="ChEBI" id="CHEBI:78457"/>
    </reaction>
    <physiologicalReaction direction="left-to-right" evidence="39">
        <dbReference type="Rhea" id="RHEA:41825"/>
    </physiologicalReaction>
</comment>
<dbReference type="InterPro" id="IPR042104">
    <property type="entry name" value="PKS_dehydratase_sf"/>
</dbReference>
<evidence type="ECO:0000256" key="19">
    <source>
        <dbReference type="ARBA" id="ARBA00023401"/>
    </source>
</evidence>
<evidence type="ECO:0000256" key="36">
    <source>
        <dbReference type="ARBA" id="ARBA00048289"/>
    </source>
</evidence>
<evidence type="ECO:0000256" key="44">
    <source>
        <dbReference type="ARBA" id="ARBA00048935"/>
    </source>
</evidence>
<dbReference type="GO" id="GO:0006633">
    <property type="term" value="P:fatty acid biosynthetic process"/>
    <property type="evidence" value="ECO:0007669"/>
    <property type="project" value="UniProtKB-UniPathway"/>
</dbReference>
<reference evidence="63 64" key="1">
    <citation type="submission" date="2020-08" db="EMBL/GenBank/DDBJ databases">
        <title>Aphidius gifuensis genome sequencing and assembly.</title>
        <authorList>
            <person name="Du Z."/>
        </authorList>
    </citation>
    <scope>NUCLEOTIDE SEQUENCE [LARGE SCALE GENOMIC DNA]</scope>
    <source>
        <strain evidence="63">YNYX2018</strain>
        <tissue evidence="63">Adults</tissue>
    </source>
</reference>
<dbReference type="Pfam" id="PF00107">
    <property type="entry name" value="ADH_zinc_N"/>
    <property type="match status" value="1"/>
</dbReference>
<dbReference type="InterPro" id="IPR014031">
    <property type="entry name" value="Ketoacyl_synth_C"/>
</dbReference>
<comment type="catalytic activity">
    <reaction evidence="51">
        <text>butanoyl-[ACP] + malonyl-[ACP] + H(+) = 3-oxohexanoyl-[ACP] + holo-[ACP] + CO2</text>
        <dbReference type="Rhea" id="RHEA:41820"/>
        <dbReference type="Rhea" id="RHEA-COMP:9623"/>
        <dbReference type="Rhea" id="RHEA-COMP:9628"/>
        <dbReference type="Rhea" id="RHEA-COMP:9629"/>
        <dbReference type="Rhea" id="RHEA-COMP:9685"/>
        <dbReference type="ChEBI" id="CHEBI:15378"/>
        <dbReference type="ChEBI" id="CHEBI:16526"/>
        <dbReference type="ChEBI" id="CHEBI:64479"/>
        <dbReference type="ChEBI" id="CHEBI:78449"/>
        <dbReference type="ChEBI" id="CHEBI:78454"/>
        <dbReference type="ChEBI" id="CHEBI:78456"/>
    </reaction>
    <physiologicalReaction direction="left-to-right" evidence="51">
        <dbReference type="Rhea" id="RHEA:41821"/>
    </physiologicalReaction>
</comment>
<dbReference type="InterPro" id="IPR014043">
    <property type="entry name" value="Acyl_transferase_dom"/>
</dbReference>
<evidence type="ECO:0000256" key="34">
    <source>
        <dbReference type="ARBA" id="ARBA00048051"/>
    </source>
</evidence>
<dbReference type="SUPFAM" id="SSF51735">
    <property type="entry name" value="NAD(P)-binding Rossmann-fold domains"/>
    <property type="match status" value="2"/>
</dbReference>
<keyword evidence="9" id="KW-0663">Pyridoxal phosphate</keyword>
<comment type="catalytic activity">
    <reaction evidence="26">
        <text>tetradecanoyl-[ACP] + malonyl-[ACP] + H(+) = 3-oxohexadecanoyl-[ACP] + holo-[ACP] + CO2</text>
        <dbReference type="Rhea" id="RHEA:41900"/>
        <dbReference type="Rhea" id="RHEA-COMP:9623"/>
        <dbReference type="Rhea" id="RHEA-COMP:9648"/>
        <dbReference type="Rhea" id="RHEA-COMP:9649"/>
        <dbReference type="Rhea" id="RHEA-COMP:9685"/>
        <dbReference type="ChEBI" id="CHEBI:15378"/>
        <dbReference type="ChEBI" id="CHEBI:16526"/>
        <dbReference type="ChEBI" id="CHEBI:64479"/>
        <dbReference type="ChEBI" id="CHEBI:78449"/>
        <dbReference type="ChEBI" id="CHEBI:78477"/>
        <dbReference type="ChEBI" id="CHEBI:78478"/>
    </reaction>
    <physiologicalReaction direction="left-to-right" evidence="26">
        <dbReference type="Rhea" id="RHEA:41901"/>
    </physiologicalReaction>
</comment>
<evidence type="ECO:0000256" key="54">
    <source>
        <dbReference type="PROSITE-ProRule" id="PRU01363"/>
    </source>
</evidence>
<dbReference type="InterPro" id="IPR001227">
    <property type="entry name" value="Ac_transferase_dom_sf"/>
</dbReference>
<comment type="catalytic activity">
    <reaction evidence="44">
        <text>3-oxotetradecanoyl-[ACP] + NADPH + H(+) = (3R)-hydroxytetradecanoyl-[ACP] + NADP(+)</text>
        <dbReference type="Rhea" id="RHEA:41888"/>
        <dbReference type="Rhea" id="RHEA-COMP:9645"/>
        <dbReference type="Rhea" id="RHEA-COMP:9646"/>
        <dbReference type="ChEBI" id="CHEBI:15378"/>
        <dbReference type="ChEBI" id="CHEBI:57783"/>
        <dbReference type="ChEBI" id="CHEBI:58349"/>
        <dbReference type="ChEBI" id="CHEBI:78473"/>
        <dbReference type="ChEBI" id="CHEBI:78474"/>
    </reaction>
    <physiologicalReaction direction="left-to-right" evidence="44">
        <dbReference type="Rhea" id="RHEA:41889"/>
    </physiologicalReaction>
</comment>
<dbReference type="Pfam" id="PF00780">
    <property type="entry name" value="CNH"/>
    <property type="match status" value="1"/>
</dbReference>
<feature type="active site" description="Proton acceptor; for dehydratase activity" evidence="54">
    <location>
        <position position="2528"/>
    </location>
</feature>
<keyword evidence="55" id="KW-0175">Coiled coil</keyword>
<dbReference type="SMART" id="SM00036">
    <property type="entry name" value="CNH"/>
    <property type="match status" value="1"/>
</dbReference>
<dbReference type="CDD" id="cd00821">
    <property type="entry name" value="PH"/>
    <property type="match status" value="1"/>
</dbReference>
<comment type="pathway">
    <text evidence="1">Lipid metabolism.</text>
</comment>
<dbReference type="Pfam" id="PF21089">
    <property type="entry name" value="PKS_DH_N"/>
    <property type="match status" value="1"/>
</dbReference>
<dbReference type="Pfam" id="PF00698">
    <property type="entry name" value="Acyl_transf_1"/>
    <property type="match status" value="1"/>
</dbReference>
<feature type="region of interest" description="Disordered" evidence="56">
    <location>
        <begin position="1126"/>
        <end position="1152"/>
    </location>
</feature>
<evidence type="ECO:0000256" key="50">
    <source>
        <dbReference type="ARBA" id="ARBA00049422"/>
    </source>
</evidence>
<comment type="catalytic activity">
    <reaction evidence="50">
        <text>3-oxooctanoyl-[ACP] + NADPH + H(+) = (3R)-hydroxyoctanoyl-[ACP] + NADP(+)</text>
        <dbReference type="Rhea" id="RHEA:41840"/>
        <dbReference type="Rhea" id="RHEA-COMP:9633"/>
        <dbReference type="Rhea" id="RHEA-COMP:9634"/>
        <dbReference type="ChEBI" id="CHEBI:15378"/>
        <dbReference type="ChEBI" id="CHEBI:57783"/>
        <dbReference type="ChEBI" id="CHEBI:58349"/>
        <dbReference type="ChEBI" id="CHEBI:78460"/>
        <dbReference type="ChEBI" id="CHEBI:78461"/>
    </reaction>
    <physiologicalReaction direction="left-to-right" evidence="50">
        <dbReference type="Rhea" id="RHEA:41841"/>
    </physiologicalReaction>
</comment>
<evidence type="ECO:0000256" key="22">
    <source>
        <dbReference type="ARBA" id="ARBA00047300"/>
    </source>
</evidence>
<dbReference type="Pfam" id="PF02801">
    <property type="entry name" value="Ketoacyl-synt_C"/>
    <property type="match status" value="1"/>
</dbReference>
<feature type="domain" description="Carrier" evidence="58">
    <location>
        <begin position="3645"/>
        <end position="3725"/>
    </location>
</feature>
<keyword evidence="10" id="KW-0007">Acetylation</keyword>
<dbReference type="Pfam" id="PF00975">
    <property type="entry name" value="Thioesterase"/>
    <property type="match status" value="1"/>
</dbReference>
<evidence type="ECO:0000256" key="23">
    <source>
        <dbReference type="ARBA" id="ARBA00047394"/>
    </source>
</evidence>
<keyword evidence="5" id="KW-0479">Metal-binding</keyword>
<dbReference type="GO" id="GO:0016297">
    <property type="term" value="F:fatty acyl-[ACP] hydrolase activity"/>
    <property type="evidence" value="ECO:0007669"/>
    <property type="project" value="UniProtKB-EC"/>
</dbReference>
<evidence type="ECO:0000256" key="39">
    <source>
        <dbReference type="ARBA" id="ARBA00048571"/>
    </source>
</evidence>
<evidence type="ECO:0000256" key="12">
    <source>
        <dbReference type="ARBA" id="ARBA00023332"/>
    </source>
</evidence>
<dbReference type="SUPFAM" id="SSF50729">
    <property type="entry name" value="PH domain-like"/>
    <property type="match status" value="1"/>
</dbReference>
<comment type="catalytic activity">
    <reaction evidence="28">
        <text>dodecanoyl-[ACP] + malonyl-[ACP] + H(+) = 3-oxotetradecanoyl-[ACP] + holo-[ACP] + CO2</text>
        <dbReference type="Rhea" id="RHEA:41884"/>
        <dbReference type="Rhea" id="RHEA-COMP:9623"/>
        <dbReference type="Rhea" id="RHEA-COMP:9644"/>
        <dbReference type="Rhea" id="RHEA-COMP:9645"/>
        <dbReference type="Rhea" id="RHEA-COMP:9685"/>
        <dbReference type="ChEBI" id="CHEBI:15378"/>
        <dbReference type="ChEBI" id="CHEBI:16526"/>
        <dbReference type="ChEBI" id="CHEBI:64479"/>
        <dbReference type="ChEBI" id="CHEBI:65264"/>
        <dbReference type="ChEBI" id="CHEBI:78449"/>
        <dbReference type="ChEBI" id="CHEBI:78473"/>
    </reaction>
    <physiologicalReaction direction="left-to-right" evidence="28">
        <dbReference type="Rhea" id="RHEA:41885"/>
    </physiologicalReaction>
</comment>
<dbReference type="InterPro" id="IPR049391">
    <property type="entry name" value="FAS_pseudo-KR"/>
</dbReference>
<comment type="caution">
    <text evidence="63">The sequence shown here is derived from an EMBL/GenBank/DDBJ whole genome shotgun (WGS) entry which is preliminary data.</text>
</comment>
<dbReference type="PROSITE" id="PS50081">
    <property type="entry name" value="ZF_DAG_PE_2"/>
    <property type="match status" value="1"/>
</dbReference>
<comment type="catalytic activity">
    <reaction evidence="45">
        <text>(2E)-octadecenoyl-[ACP] + NADPH + H(+) = octadecanoyl-[ACP] + NADP(+)</text>
        <dbReference type="Rhea" id="RHEA:41928"/>
        <dbReference type="Rhea" id="RHEA-COMP:9655"/>
        <dbReference type="Rhea" id="RHEA-COMP:9656"/>
        <dbReference type="ChEBI" id="CHEBI:15378"/>
        <dbReference type="ChEBI" id="CHEBI:57783"/>
        <dbReference type="ChEBI" id="CHEBI:58349"/>
        <dbReference type="ChEBI" id="CHEBI:78489"/>
        <dbReference type="ChEBI" id="CHEBI:78495"/>
    </reaction>
    <physiologicalReaction direction="left-to-right" evidence="45">
        <dbReference type="Rhea" id="RHEA:41929"/>
    </physiologicalReaction>
</comment>
<dbReference type="Pfam" id="PF16197">
    <property type="entry name" value="KAsynt_C_assoc"/>
    <property type="match status" value="1"/>
</dbReference>
<sequence length="4049" mass="455714">MLALPKSPSKMSKENSELSLQLRNNRKRERQEQQRRLLELPSKTKELTLSNLSNEKLELAVELEEKMREIHEQQRTMLNLQDKIYSNTRLTMSKEKYELSEKLEKNMNDLEDAQKKLLELHARSSEDARLTTALELQLEEKKIKLDASLKEREKLERELSKIKTEMDLLKRKLDAKIQERSELERTVLDIITNAKQKWELSEKKKLRCLNEHIESQTVRITELCTSNNEMSSKLQRLQCELETTTAELHKLRTFQIQYKESLAKTRELRRQSVAGVENKLEEIATRSHSQLAEIRMKLESEMLKNNELENELRNERDGNHCRLSRMTVALELAQSDLKDVKEQLRSAQAMIPPRDEEINTLRNQLKERTKQLEDINNKDDIVKNLENDNEKLRKENEDMKIKLNKTKINLNDTITNLKQSENIAKIDKVKLQAKLQESQEKEDDQLRKVEELEELLNNLQQSVTKLEAENARLKNNTDKKSSSSRSSTTTTTTTTAAAAQQQLTNDEKKVYEQQIERLEKRLELTRDKLNTEKDTLLKIKSELRQKDIELKSANVDKRIAERNEKSSKDKIEQLEKEKNELTEKLNKKQEEIDEKSKKISTELDKAKASLADITKQSSRNRLQADSAQRALTQANEQIQQLQTSSSNLRRELDAARKEKQTNQERVTSLKNENKRFLNDITKLNELKNSLECKIDDLERKLKEVELNNEVLKETCVVLEEQLTDYERLTSDHETRENTLVQEKMRLQKDIDDVEKKLRESKIGQNEEKTQRLIAERKIEKLESDKSDIENERDHLRQKNNEYKERVQDLSNQLTSSTTKVHDMECDLIHLERALEHAKTDAIQVKEESSVYLTRLHQLKDYNEELANDLKSSIEQGQELRSRIAELESVLEEMRQFYSEHEFKNEGTRQQQTKLIDYLQLKLEEQSKKKKNFCDKIFKSKQKEQLPPLMQLNGCSMPVGYRELENQLSRERAKVKKLTEQLLDLKATIASTTPTSPTKKTTPTINSPKKSNNNNKNEEILQDVFIQHNSASIKRSSHNIHHTFQVEILLLKNRKCTVCNETIPLGKQVSKCSHCQLITHCKCSSKAEAICGLPGGFIEHLKQNWRNSDESISTLSGSVQTLTIDEPDYTTFNDDDDDDEDDDGNNDNRKANKNNKITMESWVKVTGNGKTLWDRKYLRLENGYLCVYEHEPLKNMSPINKINLTGKTGFSVRDTIDQTDIPGTAKSDLEYIFRVEEGSLPCWSSPPRLDIMALSQVDKKSWLNALKSITTSTSCLAKNTMSSTILRLEKNRLDLNCVVELEKEGVLLVCAQEGLYSFRPSHSKILTAIRGVKKVNRLSLHENIGLAIMIAGEDRKLVSCDLRQLKSNAMAADCSRPAITTKNILNGTESCHFYQLQNNLLCAATHSSIILLKWQANDEYDEFIPVREFETGEPCSCAIFTNDSLIVGCQKFYQINLNTYNAKDLPDGDDSSDRIELAGLAGIGVFPVAVLNVGNLNDGRMEILLCYNEFGVFVDEYGHRTRAVDPVWNHFPFSFAFRNPYLFIVHCATVEVIKLTPDVYKHKSKIPEKTLIDFNNPRYLGLAGTRGIYVSNATSTLDIQKIDGAASIMSRMADSVDSLCDNDDSSSEWSFSQSLVETLDNPGKKRMIDSGEEVVISGFAGRFPDSENIKKLQENLMNKVDLINDDDRRWKLDHPDIPQRSGKISNLDKFDALFFGVHFKLATTMDPMCRILMEQTYEAVIDAGVNPRSLRNSKTGVFIGSCFSESEKTWFYDKVQVNGFGIVGCSKAMLSNRLSYWLGVTGPSYTIDTACSSSLFAMEQAYRAIRNGQCEAAVVGGCNLCLHPTTTLQFSRLGVLSPDGRCKTFDQNANGYVRSETISVAYLQKAKNAKRIYATIVHGKTNCDGFKEQGITFPSGVMQTTLLREFYEECQIQPKSVAYVEAHGTGTAAGDPVEVNAIDTIFCPGRTKPLRMGSIKSNLGHSEAASGMCSLAKVIIAFESGKIPPNLNFKTPRKDIKALEEGRVRVITEPEPWDCGLTAVSSFGFGGANAHLLLRPNDKIKINGGTPHDDLPRLVVVSGRTEDAINCLLSDVESRPIDVEYVRILHDIYMQEDPGHLYRGYTILNNTDPEKRIKKIEHYPGAKRPIWFVFSGMGSQWPAMGAALLRIPVFAEAIRKCDAVLKPKNIDIYNILINPDKSTFDNILNSFVGIAAVQIGIVDLLNLLGIIPDNIIGHSVGELGCAYADGCFTAEQMVLAAYSRGLASLETDTIRGSMAAVGLGYREMKDLCPPDIQVACHNSAESSTISGPADSMKAFVAKLTAQKIFAREVPCSNIAYHSRYIAEAGPRLLRYLKQVILEPKARSPKWLSTSVPRNQWSTPVAQLSSAEYHTNNLLSAVLFEETSALIPKDAITIEIAPHGLLQAILRRSLDPGVTNIALTQRGHVDNVEVFLEGIGKLYNTGHQPQIAKLYPEVSLPVSRGTPMISPLIRWDHSDDWFVTKFQMQKKIKSGERMVKVSLQDEDFEYMAGHVIDGRLLLPATGYLTLIWETVGMMKGELYTELSVVFEDVKFLRATNLPKEGVVELTLSVQKGSGRFEVSEGGAAVVTGYVREISNPSAEKNGSINNSKKVQEMSTKDVYKELKLRGYHYSGLFRSIKSTTTNGSNGQIMWDNNWVAFMDNMLQMKILGMDSRGLFVPTGIQKLVIDAKAHFNEIREMPDENKVFQVVCDKTSDTIVSGGIEIRGLNASAIARKKNAGQPVLETYKFVANQDDNVITMRNAVCTATHLALEHHQGVKVKTLEFLGEQESRKIKNLISPMILEILEDIPMMQADVEVVFEGSGFEADDLPQTIKVSDLKKLSPDSNALIVSGKNLLSSQSLLMPKALEVLKKDGFLLTFESKVYDEKFLQQLLIKYNLNLILRKVVDGSIVFLLRKITKISGTSVVVEVSNDSFTWVNNLKAALKAEIEKESESSSRILIVSEKSFENGLLGLVNCLRREPGGELIRGFLLQDPNAPDFDIENPFYKEQLNLDLAINVLRPNPSNSKNAEPIWGTYRHFQIPKGELKKKHHAWANEFVRGDLSSFRWLEGPITQDCSHPDLVRIVYSAINFRDVMLATGKLAVEVVAKSRQAQECVLGFEYSGIDLNNERIMGLYDMKAMANMAIIDRSLSWKVPKGWTLEDAATVPCVYATCFYALYLKGNMKQKDKVLIHAGSGGVGQAAITLALHQGCEVFTTVGTPDKLRFIRKHFPQIREDHIGNSRDTSFEHMISKLTEGKGVDIVLNSLAEEKLQASIRCLAVGGRFLEIGKFDMAKDTPVGMSAFLKEISFYGVLVDNFFGSSLDKKLEFQQLLQKYLDAGIIKPIVRTVFLHDQLEAAFRYMGAGKHIGKVIIKTADENNLQNIALPAHPRFYCLPNRSYIILGGLGGFGLELADWLVLRGAKYLVLTSRTGIKNGYQKMRIKLWESYGTKVLVISGKEAYNRQDCLDILKQSTTMAPVDAIFNLAVVLKDCLWENQTPETFEESFKPKAWSTKNLDELSRKICPLLRHFVVFSSVSCGRGNAGQTNYGMSNSVMERICETRVSEGLPALAIQWGAVGDVGLVADMLDDHKEIVIGGTLQQSILSCLHELDSFLDQSEPIVSSMVVAEKRAGGSGALNVVDTVLNIMGLKDIKTIGHHTSLAELGMDSMMGVEIKQTLEREFEIFLTAQDIRGLNFAKLIELDAANLEISKKNPKSSTESTEVLTGMRLLLRFVSDKSMQNEVCLKLKSKEESGRGEVFFVPGVEGSASVFSNLAGKLMSPAMCLQFDSEQKKNLSIQEIAKNLLPHVLARSKDRRDFLVVGYSFGSLIAIEIVRLLEAEGLTGKLILIDGSPDLMIAILKEQLAVTNESELENTILVGIMDFMNASLSGELYSSLQNCTSWDQKLDTFIKHLPSETSIMPEKQQRNLCTSLYKRLLALLAYDPSSIMPINTPITLLKPSMPTIKNMSEDFGLSKVSHKKPEVYVLNGNHVTILDDSRVAAAINGEAIENIEAFETGLEKEDVLENILANAEVK</sequence>
<comment type="catalytic activity">
    <reaction evidence="41">
        <text>L-seryl-[protein] + ATP = O-phospho-L-seryl-[protein] + ADP + H(+)</text>
        <dbReference type="Rhea" id="RHEA:17989"/>
        <dbReference type="Rhea" id="RHEA-COMP:9863"/>
        <dbReference type="Rhea" id="RHEA-COMP:11604"/>
        <dbReference type="ChEBI" id="CHEBI:15378"/>
        <dbReference type="ChEBI" id="CHEBI:29999"/>
        <dbReference type="ChEBI" id="CHEBI:30616"/>
        <dbReference type="ChEBI" id="CHEBI:83421"/>
        <dbReference type="ChEBI" id="CHEBI:456216"/>
        <dbReference type="EC" id="2.7.11.1"/>
    </reaction>
</comment>
<keyword evidence="8" id="KW-0521">NADP</keyword>
<dbReference type="Gene3D" id="3.40.47.10">
    <property type="match status" value="1"/>
</dbReference>
<dbReference type="Gene3D" id="3.30.70.3290">
    <property type="match status" value="1"/>
</dbReference>
<evidence type="ECO:0000256" key="6">
    <source>
        <dbReference type="ARBA" id="ARBA00022799"/>
    </source>
</evidence>
<dbReference type="GO" id="GO:0004315">
    <property type="term" value="F:3-oxoacyl-[acyl-carrier-protein] synthase activity"/>
    <property type="evidence" value="ECO:0007669"/>
    <property type="project" value="UniProtKB-EC"/>
</dbReference>
<comment type="catalytic activity">
    <reaction evidence="40">
        <text>a 2,3-saturated acyl-[ACP] + NADP(+) = a (2E)-enoyl-[ACP] + NADPH + H(+)</text>
        <dbReference type="Rhea" id="RHEA:22564"/>
        <dbReference type="Rhea" id="RHEA-COMP:9925"/>
        <dbReference type="Rhea" id="RHEA-COMP:9926"/>
        <dbReference type="ChEBI" id="CHEBI:15378"/>
        <dbReference type="ChEBI" id="CHEBI:57783"/>
        <dbReference type="ChEBI" id="CHEBI:58349"/>
        <dbReference type="ChEBI" id="CHEBI:78784"/>
        <dbReference type="ChEBI" id="CHEBI:78785"/>
        <dbReference type="EC" id="1.3.1.39"/>
    </reaction>
    <physiologicalReaction direction="right-to-left" evidence="40">
        <dbReference type="Rhea" id="RHEA:22566"/>
    </physiologicalReaction>
</comment>
<comment type="catalytic activity">
    <reaction evidence="16">
        <text>a (3R)-hydroxyacyl-[ACP] = a (2E)-enoyl-[ACP] + H2O</text>
        <dbReference type="Rhea" id="RHEA:13097"/>
        <dbReference type="Rhea" id="RHEA-COMP:9925"/>
        <dbReference type="Rhea" id="RHEA-COMP:9945"/>
        <dbReference type="ChEBI" id="CHEBI:15377"/>
        <dbReference type="ChEBI" id="CHEBI:78784"/>
        <dbReference type="ChEBI" id="CHEBI:78827"/>
        <dbReference type="EC" id="4.2.1.59"/>
    </reaction>
    <physiologicalReaction direction="left-to-right" evidence="16">
        <dbReference type="Rhea" id="RHEA:13098"/>
    </physiologicalReaction>
</comment>
<dbReference type="InterPro" id="IPR002219">
    <property type="entry name" value="PKC_DAG/PE"/>
</dbReference>
<keyword evidence="2" id="KW-0596">Phosphopantetheine</keyword>
<comment type="function">
    <text evidence="21">Fatty acid synthetase is a multifunctional enzyme that catalyzes the de novo biosynthesis of long-chain saturated fatty acids starting from acetyl-CoA and malonyl-CoA in the presence of NADPH. This multifunctional protein contains 7 catalytic activities and a site for the binding of the prosthetic group 4'-phosphopantetheine of the acyl carrier protein ([ACP]) domain.</text>
</comment>
<evidence type="ECO:0000256" key="53">
    <source>
        <dbReference type="ARBA" id="ARBA00049533"/>
    </source>
</evidence>
<dbReference type="PROSITE" id="PS00479">
    <property type="entry name" value="ZF_DAG_PE_1"/>
    <property type="match status" value="1"/>
</dbReference>
<dbReference type="GO" id="GO:0046872">
    <property type="term" value="F:metal ion binding"/>
    <property type="evidence" value="ECO:0007669"/>
    <property type="project" value="UniProtKB-KW"/>
</dbReference>
<dbReference type="SUPFAM" id="SSF57997">
    <property type="entry name" value="Tropomyosin"/>
    <property type="match status" value="1"/>
</dbReference>
<dbReference type="SMART" id="SM00823">
    <property type="entry name" value="PKS_PP"/>
    <property type="match status" value="1"/>
</dbReference>
<gene>
    <name evidence="63" type="ORF">HCN44_003670</name>
</gene>
<evidence type="ECO:0000256" key="47">
    <source>
        <dbReference type="ARBA" id="ARBA00049171"/>
    </source>
</evidence>
<evidence type="ECO:0000256" key="31">
    <source>
        <dbReference type="ARBA" id="ARBA00047899"/>
    </source>
</evidence>
<evidence type="ECO:0000256" key="29">
    <source>
        <dbReference type="ARBA" id="ARBA00047810"/>
    </source>
</evidence>
<evidence type="ECO:0000259" key="60">
    <source>
        <dbReference type="PROSITE" id="PS50219"/>
    </source>
</evidence>
<dbReference type="GO" id="GO:0004674">
    <property type="term" value="F:protein serine/threonine kinase activity"/>
    <property type="evidence" value="ECO:0007669"/>
    <property type="project" value="UniProtKB-EC"/>
</dbReference>
<dbReference type="PANTHER" id="PTHR43775:SF23">
    <property type="entry name" value="FATTY ACID SYNTHASE 3"/>
    <property type="match status" value="1"/>
</dbReference>
<dbReference type="InterPro" id="IPR001849">
    <property type="entry name" value="PH_domain"/>
</dbReference>
<dbReference type="SMART" id="SM00829">
    <property type="entry name" value="PKS_ER"/>
    <property type="match status" value="1"/>
</dbReference>
<dbReference type="Gene3D" id="3.30.60.20">
    <property type="match status" value="1"/>
</dbReference>
<dbReference type="Gene3D" id="3.40.366.10">
    <property type="entry name" value="Malonyl-Coenzyme A Acyl Carrier Protein, domain 2"/>
    <property type="match status" value="1"/>
</dbReference>
<dbReference type="SMART" id="SM00233">
    <property type="entry name" value="PH"/>
    <property type="match status" value="1"/>
</dbReference>
<dbReference type="InterPro" id="IPR029058">
    <property type="entry name" value="AB_hydrolase_fold"/>
</dbReference>
<evidence type="ECO:0000256" key="16">
    <source>
        <dbReference type="ARBA" id="ARBA00023394"/>
    </source>
</evidence>
<feature type="compositionally biased region" description="Basic and acidic residues" evidence="56">
    <location>
        <begin position="468"/>
        <end position="481"/>
    </location>
</feature>
<dbReference type="Pfam" id="PF00550">
    <property type="entry name" value="PP-binding"/>
    <property type="match status" value="1"/>
</dbReference>
<dbReference type="SUPFAM" id="SSF53474">
    <property type="entry name" value="alpha/beta-Hydrolases"/>
    <property type="match status" value="1"/>
</dbReference>
<dbReference type="Pfam" id="PF00169">
    <property type="entry name" value="PH"/>
    <property type="match status" value="1"/>
</dbReference>
<dbReference type="PROSITE" id="PS52004">
    <property type="entry name" value="KS3_2"/>
    <property type="match status" value="1"/>
</dbReference>
<dbReference type="Pfam" id="PF21149">
    <property type="entry name" value="FAS_pseudo-KR"/>
    <property type="match status" value="1"/>
</dbReference>